<dbReference type="Pfam" id="PF13975">
    <property type="entry name" value="gag-asp_proteas"/>
    <property type="match status" value="1"/>
</dbReference>
<dbReference type="Proteomes" id="UP000663852">
    <property type="component" value="Unassembled WGS sequence"/>
</dbReference>
<evidence type="ECO:0000259" key="2">
    <source>
        <dbReference type="Pfam" id="PF03732"/>
    </source>
</evidence>
<dbReference type="GO" id="GO:0006508">
    <property type="term" value="P:proteolysis"/>
    <property type="evidence" value="ECO:0007669"/>
    <property type="project" value="InterPro"/>
</dbReference>
<feature type="compositionally biased region" description="Polar residues" evidence="1">
    <location>
        <begin position="17"/>
        <end position="29"/>
    </location>
</feature>
<gene>
    <name evidence="3" type="ORF">EDS130_LOCUS45326</name>
</gene>
<comment type="caution">
    <text evidence="3">The sequence shown here is derived from an EMBL/GenBank/DDBJ whole genome shotgun (WGS) entry which is preliminary data.</text>
</comment>
<dbReference type="InterPro" id="IPR005162">
    <property type="entry name" value="Retrotrans_gag_dom"/>
</dbReference>
<organism evidence="3 4">
    <name type="scientific">Adineta ricciae</name>
    <name type="common">Rotifer</name>
    <dbReference type="NCBI Taxonomy" id="249248"/>
    <lineage>
        <taxon>Eukaryota</taxon>
        <taxon>Metazoa</taxon>
        <taxon>Spiralia</taxon>
        <taxon>Gnathifera</taxon>
        <taxon>Rotifera</taxon>
        <taxon>Eurotatoria</taxon>
        <taxon>Bdelloidea</taxon>
        <taxon>Adinetida</taxon>
        <taxon>Adinetidae</taxon>
        <taxon>Adineta</taxon>
    </lineage>
</organism>
<accession>A0A815W6W9</accession>
<dbReference type="PANTHER" id="PTHR15503">
    <property type="entry name" value="LDOC1 RELATED"/>
    <property type="match status" value="1"/>
</dbReference>
<dbReference type="EMBL" id="CAJNOJ010001070">
    <property type="protein sequence ID" value="CAF1541133.1"/>
    <property type="molecule type" value="Genomic_DNA"/>
</dbReference>
<dbReference type="InterPro" id="IPR021109">
    <property type="entry name" value="Peptidase_aspartic_dom_sf"/>
</dbReference>
<dbReference type="CDD" id="cd00303">
    <property type="entry name" value="retropepsin_like"/>
    <property type="match status" value="1"/>
</dbReference>
<dbReference type="PROSITE" id="PS00141">
    <property type="entry name" value="ASP_PROTEASE"/>
    <property type="match status" value="1"/>
</dbReference>
<dbReference type="InterPro" id="IPR032567">
    <property type="entry name" value="RTL1-rel"/>
</dbReference>
<evidence type="ECO:0000256" key="1">
    <source>
        <dbReference type="SAM" id="MobiDB-lite"/>
    </source>
</evidence>
<dbReference type="SUPFAM" id="SSF56672">
    <property type="entry name" value="DNA/RNA polymerases"/>
    <property type="match status" value="1"/>
</dbReference>
<feature type="compositionally biased region" description="Polar residues" evidence="1">
    <location>
        <begin position="1"/>
        <end position="11"/>
    </location>
</feature>
<dbReference type="InterPro" id="IPR001969">
    <property type="entry name" value="Aspartic_peptidase_AS"/>
</dbReference>
<dbReference type="PANTHER" id="PTHR15503:SF22">
    <property type="entry name" value="TRANSPOSON TY3-I GAG POLYPROTEIN"/>
    <property type="match status" value="1"/>
</dbReference>
<dbReference type="InterPro" id="IPR043502">
    <property type="entry name" value="DNA/RNA_pol_sf"/>
</dbReference>
<feature type="compositionally biased region" description="Polar residues" evidence="1">
    <location>
        <begin position="463"/>
        <end position="485"/>
    </location>
</feature>
<dbReference type="SUPFAM" id="SSF50630">
    <property type="entry name" value="Acid proteases"/>
    <property type="match status" value="1"/>
</dbReference>
<evidence type="ECO:0000313" key="3">
    <source>
        <dbReference type="EMBL" id="CAF1541133.1"/>
    </source>
</evidence>
<dbReference type="OrthoDB" id="8068580at2759"/>
<dbReference type="GO" id="GO:0004190">
    <property type="term" value="F:aspartic-type endopeptidase activity"/>
    <property type="evidence" value="ECO:0007669"/>
    <property type="project" value="InterPro"/>
</dbReference>
<name>A0A815W6W9_ADIRI</name>
<reference evidence="3" key="1">
    <citation type="submission" date="2021-02" db="EMBL/GenBank/DDBJ databases">
        <authorList>
            <person name="Nowell W R."/>
        </authorList>
    </citation>
    <scope>NUCLEOTIDE SEQUENCE</scope>
</reference>
<protein>
    <recommendedName>
        <fullName evidence="2">Retrotransposon gag domain-containing protein</fullName>
    </recommendedName>
</protein>
<dbReference type="Gene3D" id="3.10.10.10">
    <property type="entry name" value="HIV Type 1 Reverse Transcriptase, subunit A, domain 1"/>
    <property type="match status" value="1"/>
</dbReference>
<dbReference type="AlphaFoldDB" id="A0A815W6W9"/>
<dbReference type="Pfam" id="PF03732">
    <property type="entry name" value="Retrotrans_gag"/>
    <property type="match status" value="1"/>
</dbReference>
<feature type="region of interest" description="Disordered" evidence="1">
    <location>
        <begin position="427"/>
        <end position="485"/>
    </location>
</feature>
<dbReference type="Gene3D" id="2.40.70.10">
    <property type="entry name" value="Acid Proteases"/>
    <property type="match status" value="1"/>
</dbReference>
<feature type="domain" description="Retrotransposon gag" evidence="2">
    <location>
        <begin position="288"/>
        <end position="378"/>
    </location>
</feature>
<feature type="region of interest" description="Disordered" evidence="1">
    <location>
        <begin position="1"/>
        <end position="34"/>
    </location>
</feature>
<feature type="compositionally biased region" description="Polar residues" evidence="1">
    <location>
        <begin position="427"/>
        <end position="447"/>
    </location>
</feature>
<sequence>MINNETPSNLISDPKTTETPVVTRQVQRPHTSDESIHRHVRMLMEGDRMGADELFTALNKFYDEQRYSSSERIRCTQMFLNDEGKEWYEQNKAEIKDDWLSFCDRLKQHLQSGRPIRTRPSPPSENVSVHNEDKCTLEDIIHEKFNTYSGIGDAKSWLLQTMNRFKLYHIRRDDQLEAMPLLLVDEAYLWLVENVETIPNFEVFSKLFLAQFALTTASTIGSIKGTVAPATVVPDHSPASHLQRTIADEIIKRPTLFRGSQDDVHDWLEKLEQRFAMAHWNDEDKLRYISIHLQDDAYRWWMQTSTTIKTWSSFTDAVVRAFGSTRAQELAFEQLKWYKQTINQSITQYYEKVIELCKKVDVAMPDSLKLQYLMAGIKESLKTHVALQDPKSTEAFLSSARKVEDIFALKQTDQETVANDTYLNATSYQSQPNQTNFTPTSNNNFHRSNPRYPTAPNNRPMYSRNTSSTYNGNRQNKSSKYTRPTQRSNACFNCAPVDGVASTNLYSNPSTLNTSLLYLDVLVNNKQMKAMIDTGANRTFISLQALPRPHTQQFIDKQQRSASLADGHTSLSILGTLELCIDIGDMSTIIKGYVVKELCAECILGMDFISKYKLIINADERTVTMRDDDRCITTTFDVNQRKIRYPARTISQIYVPPKRTVSIPVNVKISSAKVSFRPSFRLARQSPMILLNNMVVVNHQKSHISLYNPTKYSYTIPEGIVVGTTTVPTLSFNKCSPIDHELVNGYITKLTRHVADPKQADEIKNILHHHEKLFDTSKPTIAVNVKPHEIKTLDYPPPTSRPYYSTPQKEEEMYNIVQDLLQHGLIRKSYSPFAAPALLVAKHDGSWRMVVDYKKLNNMTIKDNHPLPNMEQTIRRLGGGYK</sequence>
<proteinExistence type="predicted"/>
<feature type="non-terminal residue" evidence="3">
    <location>
        <position position="1"/>
    </location>
</feature>
<evidence type="ECO:0000313" key="4">
    <source>
        <dbReference type="Proteomes" id="UP000663852"/>
    </source>
</evidence>